<protein>
    <submittedName>
        <fullName evidence="6">ZIP family metal transporter</fullName>
    </submittedName>
</protein>
<feature type="transmembrane region" description="Helical" evidence="5">
    <location>
        <begin position="130"/>
        <end position="151"/>
    </location>
</feature>
<keyword evidence="5" id="KW-0812">Transmembrane</keyword>
<proteinExistence type="inferred from homology"/>
<keyword evidence="4" id="KW-0862">Zinc</keyword>
<comment type="caution">
    <text evidence="6">The sequence shown here is derived from an EMBL/GenBank/DDBJ whole genome shotgun (WGS) entry which is preliminary data.</text>
</comment>
<feature type="transmembrane region" description="Helical" evidence="5">
    <location>
        <begin position="103"/>
        <end position="124"/>
    </location>
</feature>
<dbReference type="PANTHER" id="PTHR11040:SF211">
    <property type="entry name" value="ZINC TRANSPORTER ZIP11"/>
    <property type="match status" value="1"/>
</dbReference>
<feature type="transmembrane region" description="Helical" evidence="5">
    <location>
        <begin position="61"/>
        <end position="82"/>
    </location>
</feature>
<evidence type="ECO:0000313" key="6">
    <source>
        <dbReference type="EMBL" id="MEL3971975.1"/>
    </source>
</evidence>
<evidence type="ECO:0000256" key="4">
    <source>
        <dbReference type="ARBA" id="ARBA00022833"/>
    </source>
</evidence>
<comment type="similarity">
    <text evidence="2">Belongs to the ZIP transporter (TC 2.A.5) family.</text>
</comment>
<dbReference type="RefSeq" id="WP_341981787.1">
    <property type="nucleotide sequence ID" value="NZ_JBBYAF010000009.1"/>
</dbReference>
<name>A0ABU9K966_9BACI</name>
<keyword evidence="7" id="KW-1185">Reference proteome</keyword>
<feature type="transmembrane region" description="Helical" evidence="5">
    <location>
        <begin position="31"/>
        <end position="49"/>
    </location>
</feature>
<feature type="transmembrane region" description="Helical" evidence="5">
    <location>
        <begin position="163"/>
        <end position="182"/>
    </location>
</feature>
<keyword evidence="5" id="KW-0472">Membrane</keyword>
<keyword evidence="3" id="KW-1003">Cell membrane</keyword>
<evidence type="ECO:0000256" key="3">
    <source>
        <dbReference type="ARBA" id="ARBA00022475"/>
    </source>
</evidence>
<accession>A0ABU9K966</accession>
<feature type="transmembrane region" description="Helical" evidence="5">
    <location>
        <begin position="194"/>
        <end position="213"/>
    </location>
</feature>
<evidence type="ECO:0000256" key="1">
    <source>
        <dbReference type="ARBA" id="ARBA00004651"/>
    </source>
</evidence>
<dbReference type="Proteomes" id="UP001389717">
    <property type="component" value="Unassembled WGS sequence"/>
</dbReference>
<reference evidence="6 7" key="1">
    <citation type="submission" date="2024-04" db="EMBL/GenBank/DDBJ databases">
        <title>Bacillus oryzaecorticis sp. nov., a moderately halophilic bacterium isolated from rice husks.</title>
        <authorList>
            <person name="Zhu H.-S."/>
        </authorList>
    </citation>
    <scope>NUCLEOTIDE SEQUENCE [LARGE SCALE GENOMIC DNA]</scope>
    <source>
        <strain evidence="6 7">ZC255</strain>
    </source>
</reference>
<evidence type="ECO:0000313" key="7">
    <source>
        <dbReference type="Proteomes" id="UP001389717"/>
    </source>
</evidence>
<dbReference type="EMBL" id="JBBYAF010000009">
    <property type="protein sequence ID" value="MEL3971975.1"/>
    <property type="molecule type" value="Genomic_DNA"/>
</dbReference>
<sequence length="241" mass="25629">MYQAALWGGIASLSLFLGALAGILFTIPKRITAFIMAFGTGLITGSATFDLLSEAKGNADLLSITFMFLAGAAIFTVFELWISRKGGSQRKRSNKNPNNHSGLAIYIGTLMDAIPESIIIGISFLGGQSIQWVFIIAIFISNFPEALSSSIGLKLDQYSTRKILILWGSVVVVSSLSSLLGYTFLQNAPESTEYLIGAFGAGGLLAMVSSTMLPEAFEEGGPVVGFISSLGIILSYIFTNL</sequence>
<feature type="transmembrane region" description="Helical" evidence="5">
    <location>
        <begin position="6"/>
        <end position="24"/>
    </location>
</feature>
<evidence type="ECO:0000256" key="2">
    <source>
        <dbReference type="ARBA" id="ARBA00006939"/>
    </source>
</evidence>
<keyword evidence="5" id="KW-1133">Transmembrane helix</keyword>
<feature type="transmembrane region" description="Helical" evidence="5">
    <location>
        <begin position="220"/>
        <end position="238"/>
    </location>
</feature>
<comment type="subcellular location">
    <subcellularLocation>
        <location evidence="1">Cell membrane</location>
        <topology evidence="1">Multi-pass membrane protein</topology>
    </subcellularLocation>
</comment>
<evidence type="ECO:0000256" key="5">
    <source>
        <dbReference type="SAM" id="Phobius"/>
    </source>
</evidence>
<dbReference type="PANTHER" id="PTHR11040">
    <property type="entry name" value="ZINC/IRON TRANSPORTER"/>
    <property type="match status" value="1"/>
</dbReference>
<gene>
    <name evidence="6" type="ORF">AAEO50_06770</name>
</gene>
<organism evidence="6 7">
    <name type="scientific">Rossellomorea oryzaecorticis</name>
    <dbReference type="NCBI Taxonomy" id="1396505"/>
    <lineage>
        <taxon>Bacteria</taxon>
        <taxon>Bacillati</taxon>
        <taxon>Bacillota</taxon>
        <taxon>Bacilli</taxon>
        <taxon>Bacillales</taxon>
        <taxon>Bacillaceae</taxon>
        <taxon>Rossellomorea</taxon>
    </lineage>
</organism>